<reference evidence="7 8" key="1">
    <citation type="journal article" date="2014" name="BMC Genomics">
        <title>Comparative genome sequencing reveals chemotype-specific gene clusters in the toxigenic black mold Stachybotrys.</title>
        <authorList>
            <person name="Semeiks J."/>
            <person name="Borek D."/>
            <person name="Otwinowski Z."/>
            <person name="Grishin N.V."/>
        </authorList>
    </citation>
    <scope>NUCLEOTIDE SEQUENCE [LARGE SCALE GENOMIC DNA]</scope>
    <source>
        <strain evidence="7 8">IBT 40285</strain>
    </source>
</reference>
<dbReference type="OrthoDB" id="10251155at2759"/>
<dbReference type="PANTHER" id="PTHR42707:SF2">
    <property type="entry name" value="ACD11 DEHYDROGENASE"/>
    <property type="match status" value="1"/>
</dbReference>
<organism evidence="7 8">
    <name type="scientific">Stachybotrys chlorohalonatus (strain IBT 40285)</name>
    <dbReference type="NCBI Taxonomy" id="1283841"/>
    <lineage>
        <taxon>Eukaryota</taxon>
        <taxon>Fungi</taxon>
        <taxon>Dikarya</taxon>
        <taxon>Ascomycota</taxon>
        <taxon>Pezizomycotina</taxon>
        <taxon>Sordariomycetes</taxon>
        <taxon>Hypocreomycetidae</taxon>
        <taxon>Hypocreales</taxon>
        <taxon>Stachybotryaceae</taxon>
        <taxon>Stachybotrys</taxon>
    </lineage>
</organism>
<dbReference type="Pfam" id="PF02770">
    <property type="entry name" value="Acyl-CoA_dh_M"/>
    <property type="match status" value="1"/>
</dbReference>
<gene>
    <name evidence="7" type="ORF">S40285_03850</name>
</gene>
<dbReference type="SUPFAM" id="SSF56645">
    <property type="entry name" value="Acyl-CoA dehydrogenase NM domain-like"/>
    <property type="match status" value="1"/>
</dbReference>
<evidence type="ECO:0000256" key="4">
    <source>
        <dbReference type="RuleBase" id="RU362125"/>
    </source>
</evidence>
<evidence type="ECO:0000256" key="2">
    <source>
        <dbReference type="ARBA" id="ARBA00022630"/>
    </source>
</evidence>
<comment type="similarity">
    <text evidence="1 4">Belongs to the acyl-CoA dehydrogenase family.</text>
</comment>
<dbReference type="InterPro" id="IPR009100">
    <property type="entry name" value="AcylCoA_DH/oxidase_NM_dom_sf"/>
</dbReference>
<dbReference type="SUPFAM" id="SSF47203">
    <property type="entry name" value="Acyl-CoA dehydrogenase C-terminal domain-like"/>
    <property type="match status" value="1"/>
</dbReference>
<dbReference type="STRING" id="1283841.A0A084QLU8"/>
<evidence type="ECO:0000313" key="7">
    <source>
        <dbReference type="EMBL" id="KFA64933.1"/>
    </source>
</evidence>
<dbReference type="InterPro" id="IPR006091">
    <property type="entry name" value="Acyl-CoA_Oxase/DH_mid-dom"/>
</dbReference>
<dbReference type="Gene3D" id="2.40.110.20">
    <property type="match status" value="1"/>
</dbReference>
<dbReference type="Pfam" id="PF00441">
    <property type="entry name" value="Acyl-CoA_dh_1"/>
    <property type="match status" value="1"/>
</dbReference>
<dbReference type="EMBL" id="KL660638">
    <property type="protein sequence ID" value="KFA64933.1"/>
    <property type="molecule type" value="Genomic_DNA"/>
</dbReference>
<accession>A0A084QLU8</accession>
<feature type="domain" description="Acyl-CoA oxidase/dehydrogenase middle" evidence="6">
    <location>
        <begin position="195"/>
        <end position="319"/>
    </location>
</feature>
<dbReference type="HOGENOM" id="CLU_016513_1_1_1"/>
<dbReference type="InParanoid" id="A0A084QLU8"/>
<evidence type="ECO:0000256" key="3">
    <source>
        <dbReference type="ARBA" id="ARBA00022827"/>
    </source>
</evidence>
<dbReference type="Proteomes" id="UP000028524">
    <property type="component" value="Unassembled WGS sequence"/>
</dbReference>
<keyword evidence="2 4" id="KW-0285">Flavoprotein</keyword>
<comment type="cofactor">
    <cofactor evidence="4">
        <name>FAD</name>
        <dbReference type="ChEBI" id="CHEBI:57692"/>
    </cofactor>
</comment>
<keyword evidence="8" id="KW-1185">Reference proteome</keyword>
<name>A0A084QLU8_STAC4</name>
<evidence type="ECO:0000256" key="1">
    <source>
        <dbReference type="ARBA" id="ARBA00009347"/>
    </source>
</evidence>
<feature type="domain" description="Acyl-CoA dehydrogenase/oxidase C-terminal" evidence="5">
    <location>
        <begin position="442"/>
        <end position="509"/>
    </location>
</feature>
<dbReference type="Gene3D" id="1.20.140.10">
    <property type="entry name" value="Butyryl-CoA Dehydrogenase, subunit A, domain 3"/>
    <property type="match status" value="1"/>
</dbReference>
<dbReference type="GO" id="GO:0003995">
    <property type="term" value="F:acyl-CoA dehydrogenase activity"/>
    <property type="evidence" value="ECO:0007669"/>
    <property type="project" value="TreeGrafter"/>
</dbReference>
<sequence length="641" mass="70405">MEPSGADTGFFQKTPSLPNQFCDDTSFQRCFKRFAVFLTPEIIAERGPEVQALASEVLSDEIFGWIRDAERNKPYVSGSGRGPFGEWRGELVTGEGWRRLQEFGQAKCMVATGYSNALGPFSRPLQFLRLHLWQGSCANVTCPSAMQDGAASLLHHHLNSEFLTKKLRPDERRAFQDAYSHLTSNRADSAWTSGQWMTERTGGSDVSRTETIAAYKPPDSAALASSEGGVPLGPWAISGFKWFSSATDADMTVLLARTRSNAGLSAFFAPLRIDDPLANTLTGLPNPKGRRLNGVRISRLKDKFGTKSLPTAELALKDMRGWIIGEEGKGIQEIGRMLTITRIHSAVAAVGYAGRSLGIVRAYARIREVGAGRGTRQRLDQTPLHMATLANMTAEYRGLMLLTIWSSYILGLSEHSESDRTGLSPALAVLSPDTRDIAPLLRVLAPLTKAYVCKAAVPLIFSCMESIGGVGYLENESQEHVNIARIFRDCCALPIWEGTTDVLSTDFLRALKHPKSGKESIDAIESAIRGAGRMKSKYGIPKQWELLERWRKLRHQIENHSQENLVDQAREIIWGVGDLLVSILLYVDAASDDNTVAQEIFRRFVQSKFSVSGSVGNTQSRLNVNSAIVYGGGEPPGVPKL</sequence>
<evidence type="ECO:0000313" key="8">
    <source>
        <dbReference type="Proteomes" id="UP000028524"/>
    </source>
</evidence>
<dbReference type="OMA" id="FQGAMFM"/>
<dbReference type="InterPro" id="IPR009075">
    <property type="entry name" value="AcylCo_DH/oxidase_C"/>
</dbReference>
<evidence type="ECO:0000259" key="5">
    <source>
        <dbReference type="Pfam" id="PF00441"/>
    </source>
</evidence>
<keyword evidence="4" id="KW-0560">Oxidoreductase</keyword>
<keyword evidence="3 4" id="KW-0274">FAD</keyword>
<evidence type="ECO:0008006" key="9">
    <source>
        <dbReference type="Google" id="ProtNLM"/>
    </source>
</evidence>
<protein>
    <recommendedName>
        <fullName evidence="9">Acyl-CoA dehydrogenase/oxidase C-terminal domain-containing protein</fullName>
    </recommendedName>
</protein>
<dbReference type="InterPro" id="IPR052904">
    <property type="entry name" value="Acyl-CoA_dehydrogenase-like"/>
</dbReference>
<evidence type="ECO:0000259" key="6">
    <source>
        <dbReference type="Pfam" id="PF02770"/>
    </source>
</evidence>
<proteinExistence type="inferred from homology"/>
<dbReference type="PANTHER" id="PTHR42707">
    <property type="entry name" value="ACYL-COA DEHYDROGENASE"/>
    <property type="match status" value="1"/>
</dbReference>
<dbReference type="InterPro" id="IPR036250">
    <property type="entry name" value="AcylCo_DH-like_C"/>
</dbReference>
<dbReference type="AlphaFoldDB" id="A0A084QLU8"/>